<feature type="transmembrane region" description="Helical" evidence="8">
    <location>
        <begin position="108"/>
        <end position="127"/>
    </location>
</feature>
<dbReference type="GO" id="GO:0005886">
    <property type="term" value="C:plasma membrane"/>
    <property type="evidence" value="ECO:0007669"/>
    <property type="project" value="UniProtKB-SubCell"/>
</dbReference>
<reference evidence="9 10" key="1">
    <citation type="submission" date="2015-03" db="EMBL/GenBank/DDBJ databases">
        <authorList>
            <person name="McCorrison J."/>
            <person name="Sanka R."/>
            <person name="Adams M."/>
            <person name="Brinkac L."/>
            <person name="Nierman W."/>
            <person name="Sutton G."/>
            <person name="Nelson K."/>
            <person name="Kiedrowski L."/>
            <person name="Guerrero D."/>
            <person name="Bonomo R."/>
        </authorList>
    </citation>
    <scope>NUCLEOTIDE SEQUENCE [LARGE SCALE GENOMIC DNA]</scope>
    <source>
        <strain evidence="9 10">35699</strain>
    </source>
</reference>
<dbReference type="CDD" id="cd06550">
    <property type="entry name" value="TM_ABC_iron-siderophores_like"/>
    <property type="match status" value="1"/>
</dbReference>
<keyword evidence="6 8" id="KW-1133">Transmembrane helix</keyword>
<comment type="subcellular location">
    <subcellularLocation>
        <location evidence="1">Cell membrane</location>
        <topology evidence="1">Multi-pass membrane protein</topology>
    </subcellularLocation>
</comment>
<dbReference type="InterPro" id="IPR037294">
    <property type="entry name" value="ABC_BtuC-like"/>
</dbReference>
<feature type="transmembrane region" description="Helical" evidence="8">
    <location>
        <begin position="202"/>
        <end position="224"/>
    </location>
</feature>
<dbReference type="Proteomes" id="UP000033352">
    <property type="component" value="Unassembled WGS sequence"/>
</dbReference>
<evidence type="ECO:0000256" key="2">
    <source>
        <dbReference type="ARBA" id="ARBA00007935"/>
    </source>
</evidence>
<keyword evidence="7 8" id="KW-0472">Membrane</keyword>
<sequence length="346" mass="36014">MNRAGLRALRVGTFSALVRPKALACLAILTLAACLLTGFGLTHGSLPIPSSAIGRALFMPESLTTETRYIVMDIRLPRLLMAILCGAMLGMAGAAMQSITRNGLADPGLIGVKEGCSAAVLLLIFQFPALSLAWRPLVGMAGGLLTALLVIALARDISRPRFILIGIGVSWAFAAAMGVFITTADVRDVQTAMLWLAGSLHAANWTLVGLAALWAAPAFALLLFTARAADVALLGDQAAAGLGVRTTRLALVRVLAPVVLTAACVSCVGSIGFVGLIAPHMARLLLRGGQTALLTGSAVLGALLVLLADNIGRLAFLPLQLPAGIVISLIGGPFFLLLLWQRRDRF</sequence>
<organism evidence="9 10">
    <name type="scientific">Enterobacter sichuanensis</name>
    <dbReference type="NCBI Taxonomy" id="2071710"/>
    <lineage>
        <taxon>Bacteria</taxon>
        <taxon>Pseudomonadati</taxon>
        <taxon>Pseudomonadota</taxon>
        <taxon>Gammaproteobacteria</taxon>
        <taxon>Enterobacterales</taxon>
        <taxon>Enterobacteriaceae</taxon>
        <taxon>Enterobacter</taxon>
        <taxon>Enterobacter cloacae complex</taxon>
    </lineage>
</organism>
<evidence type="ECO:0000313" key="9">
    <source>
        <dbReference type="EMBL" id="KJN25818.1"/>
    </source>
</evidence>
<keyword evidence="4" id="KW-1003">Cell membrane</keyword>
<evidence type="ECO:0000256" key="4">
    <source>
        <dbReference type="ARBA" id="ARBA00022475"/>
    </source>
</evidence>
<feature type="transmembrane region" description="Helical" evidence="8">
    <location>
        <begin position="319"/>
        <end position="340"/>
    </location>
</feature>
<comment type="caution">
    <text evidence="9">The sequence shown here is derived from an EMBL/GenBank/DDBJ whole genome shotgun (WGS) entry which is preliminary data.</text>
</comment>
<dbReference type="PROSITE" id="PS51257">
    <property type="entry name" value="PROKAR_LIPOPROTEIN"/>
    <property type="match status" value="1"/>
</dbReference>
<dbReference type="PANTHER" id="PTHR30472:SF24">
    <property type="entry name" value="FERRIC ENTEROBACTIN TRANSPORT SYSTEM PERMEASE PROTEIN FEPG"/>
    <property type="match status" value="1"/>
</dbReference>
<dbReference type="EMBL" id="JZYX01000028">
    <property type="protein sequence ID" value="KJN25818.1"/>
    <property type="molecule type" value="Genomic_DNA"/>
</dbReference>
<dbReference type="FunFam" id="1.10.3470.10:FF:000001">
    <property type="entry name" value="Vitamin B12 ABC transporter permease BtuC"/>
    <property type="match status" value="1"/>
</dbReference>
<keyword evidence="3" id="KW-0813">Transport</keyword>
<dbReference type="GO" id="GO:0022857">
    <property type="term" value="F:transmembrane transporter activity"/>
    <property type="evidence" value="ECO:0007669"/>
    <property type="project" value="InterPro"/>
</dbReference>
<gene>
    <name evidence="9" type="ORF">SS37_14040</name>
</gene>
<dbReference type="AlphaFoldDB" id="A0A0F1AVT0"/>
<evidence type="ECO:0000256" key="1">
    <source>
        <dbReference type="ARBA" id="ARBA00004651"/>
    </source>
</evidence>
<dbReference type="OrthoDB" id="9055647at2"/>
<evidence type="ECO:0000256" key="8">
    <source>
        <dbReference type="SAM" id="Phobius"/>
    </source>
</evidence>
<name>A0A0F1AVT0_9ENTR</name>
<comment type="similarity">
    <text evidence="2">Belongs to the binding-protein-dependent transport system permease family. FecCD subfamily.</text>
</comment>
<dbReference type="SUPFAM" id="SSF81345">
    <property type="entry name" value="ABC transporter involved in vitamin B12 uptake, BtuC"/>
    <property type="match status" value="1"/>
</dbReference>
<evidence type="ECO:0000256" key="5">
    <source>
        <dbReference type="ARBA" id="ARBA00022692"/>
    </source>
</evidence>
<dbReference type="RefSeq" id="WP_045285906.1">
    <property type="nucleotide sequence ID" value="NZ_JAMGNB010000003.1"/>
</dbReference>
<evidence type="ECO:0000313" key="10">
    <source>
        <dbReference type="Proteomes" id="UP000033352"/>
    </source>
</evidence>
<dbReference type="Pfam" id="PF01032">
    <property type="entry name" value="FecCD"/>
    <property type="match status" value="1"/>
</dbReference>
<feature type="transmembrane region" description="Helical" evidence="8">
    <location>
        <begin position="284"/>
        <end position="307"/>
    </location>
</feature>
<keyword evidence="5 8" id="KW-0812">Transmembrane</keyword>
<dbReference type="GO" id="GO:0033214">
    <property type="term" value="P:siderophore-iron import into cell"/>
    <property type="evidence" value="ECO:0007669"/>
    <property type="project" value="TreeGrafter"/>
</dbReference>
<dbReference type="PATRIC" id="fig|1619248.3.peg.2024"/>
<dbReference type="InterPro" id="IPR000522">
    <property type="entry name" value="ABC_transptr_permease_BtuC"/>
</dbReference>
<dbReference type="Gene3D" id="1.10.3470.10">
    <property type="entry name" value="ABC transporter involved in vitamin B12 uptake, BtuC"/>
    <property type="match status" value="1"/>
</dbReference>
<evidence type="ECO:0000256" key="6">
    <source>
        <dbReference type="ARBA" id="ARBA00022989"/>
    </source>
</evidence>
<feature type="transmembrane region" description="Helical" evidence="8">
    <location>
        <begin position="254"/>
        <end position="278"/>
    </location>
</feature>
<feature type="transmembrane region" description="Helical" evidence="8">
    <location>
        <begin position="78"/>
        <end position="96"/>
    </location>
</feature>
<proteinExistence type="inferred from homology"/>
<protein>
    <submittedName>
        <fullName evidence="9">Iron ABC transporter</fullName>
    </submittedName>
</protein>
<feature type="transmembrane region" description="Helical" evidence="8">
    <location>
        <begin position="133"/>
        <end position="154"/>
    </location>
</feature>
<accession>A0A0F1AVT0</accession>
<feature type="transmembrane region" description="Helical" evidence="8">
    <location>
        <begin position="161"/>
        <end position="182"/>
    </location>
</feature>
<evidence type="ECO:0000256" key="3">
    <source>
        <dbReference type="ARBA" id="ARBA00022448"/>
    </source>
</evidence>
<dbReference type="PANTHER" id="PTHR30472">
    <property type="entry name" value="FERRIC ENTEROBACTIN TRANSPORT SYSTEM PERMEASE PROTEIN"/>
    <property type="match status" value="1"/>
</dbReference>
<evidence type="ECO:0000256" key="7">
    <source>
        <dbReference type="ARBA" id="ARBA00023136"/>
    </source>
</evidence>